<evidence type="ECO:0000256" key="1">
    <source>
        <dbReference type="ARBA" id="ARBA00011975"/>
    </source>
</evidence>
<dbReference type="GO" id="GO:0003677">
    <property type="term" value="F:DNA binding"/>
    <property type="evidence" value="ECO:0007669"/>
    <property type="project" value="TreeGrafter"/>
</dbReference>
<protein>
    <recommendedName>
        <fullName evidence="1">DNA (cytosine-5-)-methyltransferase</fullName>
        <ecNumber evidence="1">2.1.1.37</ecNumber>
    </recommendedName>
</protein>
<keyword evidence="2 6" id="KW-0489">Methyltransferase</keyword>
<name>A0AAE7CMH6_STRAT</name>
<gene>
    <name evidence="7" type="ORF">AFM16_26100</name>
    <name evidence="8" type="ORF">HCX60_26540</name>
</gene>
<reference evidence="7 9" key="1">
    <citation type="submission" date="2015-07" db="EMBL/GenBank/DDBJ databases">
        <title>Draft Genome Sequence of Streptomyces antibioticus, IMRU 3720 reveals insights in the evolution of actinomycin biosynthetic gene clusters in Streptomyces.</title>
        <authorList>
            <person name="Crnovcic I."/>
            <person name="Ruckert C."/>
            <person name="Kalinowksi J."/>
            <person name="Keller U."/>
        </authorList>
    </citation>
    <scope>NUCLEOTIDE SEQUENCE [LARGE SCALE GENOMIC DNA]</scope>
    <source>
        <strain evidence="7 9">DSM 41481</strain>
    </source>
</reference>
<dbReference type="GO" id="GO:0009307">
    <property type="term" value="P:DNA restriction-modification system"/>
    <property type="evidence" value="ECO:0007669"/>
    <property type="project" value="UniProtKB-KW"/>
</dbReference>
<dbReference type="InterPro" id="IPR029063">
    <property type="entry name" value="SAM-dependent_MTases_sf"/>
</dbReference>
<dbReference type="AlphaFoldDB" id="A0AAE7CMH6"/>
<dbReference type="InterPro" id="IPR018117">
    <property type="entry name" value="C5_DNA_meth_AS"/>
</dbReference>
<dbReference type="EC" id="2.1.1.37" evidence="1"/>
<keyword evidence="9" id="KW-1185">Reference proteome</keyword>
<dbReference type="Proteomes" id="UP000190306">
    <property type="component" value="Chromosome"/>
</dbReference>
<evidence type="ECO:0000313" key="10">
    <source>
        <dbReference type="Proteomes" id="UP000502504"/>
    </source>
</evidence>
<dbReference type="EMBL" id="CP050692">
    <property type="protein sequence ID" value="QIT46640.1"/>
    <property type="molecule type" value="Genomic_DNA"/>
</dbReference>
<keyword evidence="4 6" id="KW-0949">S-adenosyl-L-methionine</keyword>
<dbReference type="REBASE" id="402552">
    <property type="entry name" value="M.San41481ORF26540P"/>
</dbReference>
<dbReference type="Gene3D" id="3.90.120.10">
    <property type="entry name" value="DNA Methylase, subunit A, domain 2"/>
    <property type="match status" value="1"/>
</dbReference>
<dbReference type="GO" id="GO:0032259">
    <property type="term" value="P:methylation"/>
    <property type="evidence" value="ECO:0007669"/>
    <property type="project" value="UniProtKB-KW"/>
</dbReference>
<dbReference type="EMBL" id="LHQL01000011">
    <property type="protein sequence ID" value="OOQ49685.1"/>
    <property type="molecule type" value="Genomic_DNA"/>
</dbReference>
<organism evidence="8 10">
    <name type="scientific">Streptomyces antibioticus</name>
    <dbReference type="NCBI Taxonomy" id="1890"/>
    <lineage>
        <taxon>Bacteria</taxon>
        <taxon>Bacillati</taxon>
        <taxon>Actinomycetota</taxon>
        <taxon>Actinomycetes</taxon>
        <taxon>Kitasatosporales</taxon>
        <taxon>Streptomycetaceae</taxon>
        <taxon>Streptomyces</taxon>
    </lineage>
</organism>
<dbReference type="GO" id="GO:0003886">
    <property type="term" value="F:DNA (cytosine-5-)-methyltransferase activity"/>
    <property type="evidence" value="ECO:0007669"/>
    <property type="project" value="UniProtKB-EC"/>
</dbReference>
<evidence type="ECO:0000256" key="2">
    <source>
        <dbReference type="ARBA" id="ARBA00022603"/>
    </source>
</evidence>
<feature type="active site" evidence="6">
    <location>
        <position position="84"/>
    </location>
</feature>
<dbReference type="PROSITE" id="PS51679">
    <property type="entry name" value="SAM_MT_C5"/>
    <property type="match status" value="1"/>
</dbReference>
<dbReference type="Proteomes" id="UP000502504">
    <property type="component" value="Chromosome"/>
</dbReference>
<dbReference type="InterPro" id="IPR001525">
    <property type="entry name" value="C5_MeTfrase"/>
</dbReference>
<dbReference type="InterPro" id="IPR050390">
    <property type="entry name" value="C5-Methyltransferase"/>
</dbReference>
<evidence type="ECO:0000256" key="6">
    <source>
        <dbReference type="PROSITE-ProRule" id="PRU01016"/>
    </source>
</evidence>
<dbReference type="PROSITE" id="PS00095">
    <property type="entry name" value="C5_MTASE_2"/>
    <property type="match status" value="1"/>
</dbReference>
<evidence type="ECO:0000256" key="4">
    <source>
        <dbReference type="ARBA" id="ARBA00022691"/>
    </source>
</evidence>
<dbReference type="PRINTS" id="PR00105">
    <property type="entry name" value="C5METTRFRASE"/>
</dbReference>
<keyword evidence="3 6" id="KW-0808">Transferase</keyword>
<dbReference type="PANTHER" id="PTHR10629:SF52">
    <property type="entry name" value="DNA (CYTOSINE-5)-METHYLTRANSFERASE 1"/>
    <property type="match status" value="1"/>
</dbReference>
<dbReference type="InterPro" id="IPR031303">
    <property type="entry name" value="C5_meth_CS"/>
</dbReference>
<dbReference type="GO" id="GO:0044027">
    <property type="term" value="P:negative regulation of gene expression via chromosomal CpG island methylation"/>
    <property type="evidence" value="ECO:0007669"/>
    <property type="project" value="TreeGrafter"/>
</dbReference>
<comment type="similarity">
    <text evidence="6">Belongs to the class I-like SAM-binding methyltransferase superfamily. C5-methyltransferase family.</text>
</comment>
<dbReference type="SUPFAM" id="SSF53335">
    <property type="entry name" value="S-adenosyl-L-methionine-dependent methyltransferases"/>
    <property type="match status" value="1"/>
</dbReference>
<dbReference type="Gene3D" id="3.40.50.150">
    <property type="entry name" value="Vaccinia Virus protein VP39"/>
    <property type="match status" value="1"/>
</dbReference>
<evidence type="ECO:0000256" key="3">
    <source>
        <dbReference type="ARBA" id="ARBA00022679"/>
    </source>
</evidence>
<dbReference type="PANTHER" id="PTHR10629">
    <property type="entry name" value="CYTOSINE-SPECIFIC METHYLTRANSFERASE"/>
    <property type="match status" value="1"/>
</dbReference>
<accession>A0AAE7CMH6</accession>
<dbReference type="RefSeq" id="WP_078634822.1">
    <property type="nucleotide sequence ID" value="NZ_CM007717.1"/>
</dbReference>
<keyword evidence="5" id="KW-0680">Restriction system</keyword>
<evidence type="ECO:0000256" key="5">
    <source>
        <dbReference type="ARBA" id="ARBA00022747"/>
    </source>
</evidence>
<sequence length="421" mass="47480">MPRSVELFAGGGGMAIGMFNAGFEHEQLIERDPRACHILRANADRSPDLWKREHVREADVRTWLKEVPSLGLEGIDLVAGGPPCQPFSISGAHAAENDERNMFPASVEAVRILKPKCFVFENVPGLLRPTFKPYYDYIADWLTKPSVRPRNRDEHWTAHHGRILKTKRPGLSYKVHQQVIDAADIGVPQARKRVFLVGIRTDLPGVDRWSPVQPTHTMDQLLREQWISEAYWQRHEIKKPEIPERYRSRVELLRSTGDWADEELAWRTTRDAISDLPSPKDNIDIPTVLNHRGIPGARVYARHRGGWIDWPAKTLKAGVHGVAGGEAMIRFQDDSVRYLTVRESARIQTFPDDYEIPGTRTAAMRALGNAVAVEVAAEVGRRLRVVLDDEPLVQQPLLQPVPAQRRLVADGRGSDAAYAGR</sequence>
<evidence type="ECO:0000313" key="9">
    <source>
        <dbReference type="Proteomes" id="UP000190306"/>
    </source>
</evidence>
<reference evidence="8 10" key="2">
    <citation type="submission" date="2020-03" db="EMBL/GenBank/DDBJ databases">
        <title>Is there a link between lipid content and antibiotic production in Streptomyces?</title>
        <authorList>
            <person name="David M."/>
            <person name="Lejeune C."/>
            <person name="Abreu S."/>
            <person name="Thibessard A."/>
            <person name="Leblond P."/>
            <person name="Chaminade P."/>
            <person name="Virolle M.-J."/>
        </authorList>
    </citation>
    <scope>NUCLEOTIDE SEQUENCE [LARGE SCALE GENOMIC DNA]</scope>
    <source>
        <strain evidence="8 10">DSM 41481</strain>
    </source>
</reference>
<evidence type="ECO:0000313" key="7">
    <source>
        <dbReference type="EMBL" id="OOQ49685.1"/>
    </source>
</evidence>
<dbReference type="PROSITE" id="PS00094">
    <property type="entry name" value="C5_MTASE_1"/>
    <property type="match status" value="1"/>
</dbReference>
<evidence type="ECO:0000313" key="8">
    <source>
        <dbReference type="EMBL" id="QIT46640.1"/>
    </source>
</evidence>
<proteinExistence type="inferred from homology"/>
<dbReference type="Pfam" id="PF00145">
    <property type="entry name" value="DNA_methylase"/>
    <property type="match status" value="2"/>
</dbReference>